<dbReference type="EnsemblFungi" id="PTTG_07908-t43_1">
    <property type="protein sequence ID" value="PTTG_07908-t43_1-p1"/>
    <property type="gene ID" value="PTTG_07908"/>
</dbReference>
<feature type="compositionally biased region" description="Polar residues" evidence="1">
    <location>
        <begin position="1"/>
        <end position="18"/>
    </location>
</feature>
<evidence type="ECO:0000313" key="3">
    <source>
        <dbReference type="EnsemblFungi" id="PTTG_07908-t43_1-p1"/>
    </source>
</evidence>
<organism evidence="2">
    <name type="scientific">Puccinia triticina (isolate 1-1 / race 1 (BBBD))</name>
    <name type="common">Brown leaf rust fungus</name>
    <dbReference type="NCBI Taxonomy" id="630390"/>
    <lineage>
        <taxon>Eukaryota</taxon>
        <taxon>Fungi</taxon>
        <taxon>Dikarya</taxon>
        <taxon>Basidiomycota</taxon>
        <taxon>Pucciniomycotina</taxon>
        <taxon>Pucciniomycetes</taxon>
        <taxon>Pucciniales</taxon>
        <taxon>Pucciniaceae</taxon>
        <taxon>Puccinia</taxon>
    </lineage>
</organism>
<feature type="region of interest" description="Disordered" evidence="1">
    <location>
        <begin position="206"/>
        <end position="254"/>
    </location>
</feature>
<feature type="region of interest" description="Disordered" evidence="1">
    <location>
        <begin position="1"/>
        <end position="37"/>
    </location>
</feature>
<gene>
    <name evidence="2" type="ORF">PTTG_07908</name>
</gene>
<reference evidence="3 4" key="3">
    <citation type="journal article" date="2017" name="G3 (Bethesda)">
        <title>Comparative analysis highlights variable genome content of wheat rusts and divergence of the mating loci.</title>
        <authorList>
            <person name="Cuomo C.A."/>
            <person name="Bakkeren G."/>
            <person name="Khalil H.B."/>
            <person name="Panwar V."/>
            <person name="Joly D."/>
            <person name="Linning R."/>
            <person name="Sakthikumar S."/>
            <person name="Song X."/>
            <person name="Adiconis X."/>
            <person name="Fan L."/>
            <person name="Goldberg J.M."/>
            <person name="Levin J.Z."/>
            <person name="Young S."/>
            <person name="Zeng Q."/>
            <person name="Anikster Y."/>
            <person name="Bruce M."/>
            <person name="Wang M."/>
            <person name="Yin C."/>
            <person name="McCallum B."/>
            <person name="Szabo L.J."/>
            <person name="Hulbert S."/>
            <person name="Chen X."/>
            <person name="Fellers J.P."/>
        </authorList>
    </citation>
    <scope>NUCLEOTIDE SEQUENCE</scope>
    <source>
        <strain evidence="4">Isolate 1-1 / race 1 (BBBD)</strain>
        <strain evidence="3">isolate 1-1 / race 1 (BBBD)</strain>
    </source>
</reference>
<reference evidence="3" key="4">
    <citation type="submission" date="2025-05" db="UniProtKB">
        <authorList>
            <consortium name="EnsemblFungi"/>
        </authorList>
    </citation>
    <scope>IDENTIFICATION</scope>
    <source>
        <strain evidence="3">isolate 1-1 / race 1 (BBBD)</strain>
    </source>
</reference>
<reference evidence="2" key="1">
    <citation type="submission" date="2009-11" db="EMBL/GenBank/DDBJ databases">
        <authorList>
            <consortium name="The Broad Institute Genome Sequencing Platform"/>
            <person name="Ward D."/>
            <person name="Feldgarden M."/>
            <person name="Earl A."/>
            <person name="Young S.K."/>
            <person name="Zeng Q."/>
            <person name="Koehrsen M."/>
            <person name="Alvarado L."/>
            <person name="Berlin A."/>
            <person name="Bochicchio J."/>
            <person name="Borenstein D."/>
            <person name="Chapman S.B."/>
            <person name="Chen Z."/>
            <person name="Engels R."/>
            <person name="Freedman E."/>
            <person name="Gellesch M."/>
            <person name="Goldberg J."/>
            <person name="Griggs A."/>
            <person name="Gujja S."/>
            <person name="Heilman E."/>
            <person name="Heiman D."/>
            <person name="Hepburn T."/>
            <person name="Howarth C."/>
            <person name="Jen D."/>
            <person name="Larson L."/>
            <person name="Lewis B."/>
            <person name="Mehta T."/>
            <person name="Park D."/>
            <person name="Pearson M."/>
            <person name="Roberts A."/>
            <person name="Saif S."/>
            <person name="Shea T."/>
            <person name="Shenoy N."/>
            <person name="Sisk P."/>
            <person name="Stolte C."/>
            <person name="Sykes S."/>
            <person name="Thomson T."/>
            <person name="Walk T."/>
            <person name="White J."/>
            <person name="Yandava C."/>
            <person name="Izard J."/>
            <person name="Baranova O.V."/>
            <person name="Blanton J.M."/>
            <person name="Tanner A.C."/>
            <person name="Dewhirst F.E."/>
            <person name="Haas B."/>
            <person name="Nusbaum C."/>
            <person name="Birren B."/>
        </authorList>
    </citation>
    <scope>NUCLEOTIDE SEQUENCE [LARGE SCALE GENOMIC DNA]</scope>
    <source>
        <strain evidence="2">1-1 BBBD Race 1</strain>
    </source>
</reference>
<keyword evidence="4" id="KW-1185">Reference proteome</keyword>
<protein>
    <submittedName>
        <fullName evidence="2 3">Uncharacterized protein</fullName>
    </submittedName>
</protein>
<dbReference type="AlphaFoldDB" id="A0A180GIG3"/>
<name>A0A180GIG3_PUCT1</name>
<feature type="compositionally biased region" description="Low complexity" evidence="1">
    <location>
        <begin position="20"/>
        <end position="37"/>
    </location>
</feature>
<feature type="region of interest" description="Disordered" evidence="1">
    <location>
        <begin position="106"/>
        <end position="137"/>
    </location>
</feature>
<reference evidence="2" key="2">
    <citation type="submission" date="2016-05" db="EMBL/GenBank/DDBJ databases">
        <title>Comparative analysis highlights variable genome content of wheat rusts and divergence of the mating loci.</title>
        <authorList>
            <person name="Cuomo C.A."/>
            <person name="Bakkeren G."/>
            <person name="Szabo L."/>
            <person name="Khalil H."/>
            <person name="Joly D."/>
            <person name="Goldberg J."/>
            <person name="Young S."/>
            <person name="Zeng Q."/>
            <person name="Fellers J."/>
        </authorList>
    </citation>
    <scope>NUCLEOTIDE SEQUENCE [LARGE SCALE GENOMIC DNA]</scope>
    <source>
        <strain evidence="2">1-1 BBBD Race 1</strain>
    </source>
</reference>
<accession>A0A180GIG3</accession>
<evidence type="ECO:0000313" key="2">
    <source>
        <dbReference type="EMBL" id="OAV92537.1"/>
    </source>
</evidence>
<evidence type="ECO:0000256" key="1">
    <source>
        <dbReference type="SAM" id="MobiDB-lite"/>
    </source>
</evidence>
<evidence type="ECO:0000313" key="4">
    <source>
        <dbReference type="Proteomes" id="UP000005240"/>
    </source>
</evidence>
<proteinExistence type="predicted"/>
<feature type="compositionally biased region" description="Polar residues" evidence="1">
    <location>
        <begin position="110"/>
        <end position="120"/>
    </location>
</feature>
<dbReference type="VEuPathDB" id="FungiDB:PTTG_07908"/>
<feature type="non-terminal residue" evidence="2">
    <location>
        <position position="254"/>
    </location>
</feature>
<sequence length="254" mass="26752">MDHTQLDNPRPNTASNYPRPNANAAGNNACPNANTAGNYPRPDANAAGKYPCPDASGNWPMPGVDGWDLLHDEHQPALVACAPLQSSTHHGAPGGLPLPMMAIQGGFQGHSANDNTTGQTAGPGPASGASYQHSMAPGPPMNPTVSYMYVFARGITLNGTPPAPTHSYHGWQGASDPGGPGLIWHTPTNPSPSPYHYSRHEPLAQLEQPLVSPEQSRRPTQMASGPLPPTGGAGMSERVQPLRRTHKVRERLVS</sequence>
<dbReference type="EMBL" id="ADAS02000063">
    <property type="protein sequence ID" value="OAV92537.1"/>
    <property type="molecule type" value="Genomic_DNA"/>
</dbReference>
<feature type="compositionally biased region" description="Basic residues" evidence="1">
    <location>
        <begin position="241"/>
        <end position="254"/>
    </location>
</feature>
<dbReference type="Proteomes" id="UP000005240">
    <property type="component" value="Unassembled WGS sequence"/>
</dbReference>